<dbReference type="SUPFAM" id="SSF57850">
    <property type="entry name" value="RING/U-box"/>
    <property type="match status" value="1"/>
</dbReference>
<keyword evidence="2" id="KW-0800">Toxin</keyword>
<protein>
    <submittedName>
        <fullName evidence="12">Uncharacterized protein</fullName>
    </submittedName>
</protein>
<proteinExistence type="inferred from homology"/>
<dbReference type="Ensembl" id="ENSACAT00000007348.3">
    <property type="protein sequence ID" value="ENSACAP00000007193.3"/>
    <property type="gene ID" value="ENSACAG00000007363.3"/>
</dbReference>
<evidence type="ECO:0000256" key="8">
    <source>
        <dbReference type="SAM" id="Coils"/>
    </source>
</evidence>
<evidence type="ECO:0000259" key="10">
    <source>
        <dbReference type="PROSITE" id="PS50119"/>
    </source>
</evidence>
<dbReference type="InterPro" id="IPR001870">
    <property type="entry name" value="B30.2/SPRY"/>
</dbReference>
<sequence length="498" mass="57183">MEAEGPAKGLCEEATCPLCLDFFKDPVTIDCGHNFCKSCLAKCWGEPGPEASCPQCREKIPQRTLRPNRQLANMAELVQKLQEGGRKKEGRRDACKMHQEPLKLFCREDEAPICTVCDRAKEHRGHNVIPLEEAFQEYKEKTKLQLESLRKKKEEFRDQQYVQELRRKDYQTQLDLEKMKIKSLFEGMQRFLEEKQHFCLAQLEDLEKEMEKRQDKTLTKLTEEISQLTLLITEMEEKCLQPASDFLQNIRNSLVRCEKNLGGYVPDISPNLNERLKMTSQKISALQKATESYKESLEEALIKAVWEQTVNTDSCIQAPKKDSLSRAPNRVNVTLDPETACSRLILSEDLKNVRMLGCTPHSSNVFPQKAFVLGRERFTSGRHCWEIRVSSNQWAVGISRDSVRKKGSINPNTDDSIWAVGVKPGSYYSSEVCIFPEVGSFSLNRIINLLYVVLDYEVGRVEFYNSKEFIYAFSSISFSGEEIRPFFFVPNDGSLKCC</sequence>
<evidence type="ECO:0000256" key="4">
    <source>
        <dbReference type="ARBA" id="ARBA00022771"/>
    </source>
</evidence>
<dbReference type="HOGENOM" id="CLU_013137_0_3_1"/>
<gene>
    <name evidence="12" type="primary">LOC100567846</name>
</gene>
<evidence type="ECO:0000259" key="9">
    <source>
        <dbReference type="PROSITE" id="PS50089"/>
    </source>
</evidence>
<dbReference type="Gene3D" id="3.30.40.10">
    <property type="entry name" value="Zinc/RING finger domain, C3HC4 (zinc finger)"/>
    <property type="match status" value="1"/>
</dbReference>
<dbReference type="OrthoDB" id="9049620at2759"/>
<feature type="coiled-coil region" evidence="8">
    <location>
        <begin position="200"/>
        <end position="238"/>
    </location>
</feature>
<evidence type="ECO:0000259" key="11">
    <source>
        <dbReference type="PROSITE" id="PS50188"/>
    </source>
</evidence>
<evidence type="ECO:0000256" key="6">
    <source>
        <dbReference type="ARBA" id="ARBA00034460"/>
    </source>
</evidence>
<keyword evidence="13" id="KW-1185">Reference proteome</keyword>
<dbReference type="PRINTS" id="PR01407">
    <property type="entry name" value="BUTYPHLNCDUF"/>
</dbReference>
<keyword evidence="4 7" id="KW-0863">Zinc-finger</keyword>
<dbReference type="InterPro" id="IPR017907">
    <property type="entry name" value="Znf_RING_CS"/>
</dbReference>
<keyword evidence="2" id="KW-0528">Neurotoxin</keyword>
<dbReference type="Gene3D" id="2.60.120.920">
    <property type="match status" value="1"/>
</dbReference>
<keyword evidence="8" id="KW-0175">Coiled coil</keyword>
<dbReference type="AlphaFoldDB" id="G1KGG3"/>
<dbReference type="CDD" id="cd19762">
    <property type="entry name" value="Bbox2_TRIM7-like"/>
    <property type="match status" value="1"/>
</dbReference>
<dbReference type="InterPro" id="IPR050143">
    <property type="entry name" value="TRIM/RBCC"/>
</dbReference>
<name>G1KGG3_ANOCA</name>
<dbReference type="InterPro" id="IPR043136">
    <property type="entry name" value="B30.2/SPRY_sf"/>
</dbReference>
<dbReference type="SMART" id="SM00184">
    <property type="entry name" value="RING"/>
    <property type="match status" value="1"/>
</dbReference>
<dbReference type="InterPro" id="IPR000315">
    <property type="entry name" value="Znf_B-box"/>
</dbReference>
<evidence type="ECO:0000313" key="12">
    <source>
        <dbReference type="Ensembl" id="ENSACAP00000007193.3"/>
    </source>
</evidence>
<dbReference type="Gene3D" id="3.30.160.60">
    <property type="entry name" value="Classic Zinc Finger"/>
    <property type="match status" value="1"/>
</dbReference>
<reference evidence="12 13" key="1">
    <citation type="submission" date="2009-12" db="EMBL/GenBank/DDBJ databases">
        <title>The Genome Sequence of Anolis carolinensis (Green Anole Lizard).</title>
        <authorList>
            <consortium name="The Genome Sequencing Platform"/>
            <person name="Di Palma F."/>
            <person name="Alfoldi J."/>
            <person name="Heiman D."/>
            <person name="Young S."/>
            <person name="Grabherr M."/>
            <person name="Johnson J."/>
            <person name="Lander E.S."/>
            <person name="Lindblad-Toh K."/>
        </authorList>
    </citation>
    <scope>NUCLEOTIDE SEQUENCE [LARGE SCALE GENOMIC DNA]</scope>
    <source>
        <strain evidence="12 13">JBL SC #1</strain>
    </source>
</reference>
<dbReference type="CDD" id="cd16594">
    <property type="entry name" value="RING-HC_TRIM7-like_C-IV"/>
    <property type="match status" value="1"/>
</dbReference>
<dbReference type="InterPro" id="IPR006574">
    <property type="entry name" value="PRY"/>
</dbReference>
<keyword evidence="5" id="KW-0862">Zinc</keyword>
<dbReference type="SMART" id="SM00449">
    <property type="entry name" value="SPRY"/>
    <property type="match status" value="1"/>
</dbReference>
<dbReference type="InterPro" id="IPR013320">
    <property type="entry name" value="ConA-like_dom_sf"/>
</dbReference>
<dbReference type="GeneTree" id="ENSGT01030000234669"/>
<dbReference type="InterPro" id="IPR001841">
    <property type="entry name" value="Znf_RING"/>
</dbReference>
<dbReference type="eggNOG" id="KOG2177">
    <property type="taxonomic scope" value="Eukaryota"/>
</dbReference>
<evidence type="ECO:0000256" key="3">
    <source>
        <dbReference type="ARBA" id="ARBA00022723"/>
    </source>
</evidence>
<dbReference type="SMART" id="SM00336">
    <property type="entry name" value="BBOX"/>
    <property type="match status" value="1"/>
</dbReference>
<feature type="domain" description="B box-type" evidence="10">
    <location>
        <begin position="90"/>
        <end position="131"/>
    </location>
</feature>
<feature type="domain" description="B30.2/SPRY" evidence="11">
    <location>
        <begin position="313"/>
        <end position="498"/>
    </location>
</feature>
<dbReference type="Bgee" id="ENSACAG00000007363">
    <property type="expression patterns" value="Expressed in ovary and 12 other cell types or tissues"/>
</dbReference>
<dbReference type="Pfam" id="PF00643">
    <property type="entry name" value="zf-B_box"/>
    <property type="match status" value="1"/>
</dbReference>
<dbReference type="PROSITE" id="PS50188">
    <property type="entry name" value="B302_SPRY"/>
    <property type="match status" value="1"/>
</dbReference>
<comment type="function">
    <text evidence="6">Neurotoxin that produces dose-dependent hypolocomotion and hyperalgesia in mice. May directly act on the central nervous system, as it is 6500-fold more potent when administered intracerebroventricularly than intraperitoneal.</text>
</comment>
<dbReference type="GeneID" id="100567846"/>
<dbReference type="PROSITE" id="PS00518">
    <property type="entry name" value="ZF_RING_1"/>
    <property type="match status" value="1"/>
</dbReference>
<dbReference type="Proteomes" id="UP000001646">
    <property type="component" value="Chromosome 2"/>
</dbReference>
<evidence type="ECO:0000256" key="2">
    <source>
        <dbReference type="ARBA" id="ARBA00022699"/>
    </source>
</evidence>
<dbReference type="Pfam" id="PF00622">
    <property type="entry name" value="SPRY"/>
    <property type="match status" value="1"/>
</dbReference>
<reference evidence="12" key="3">
    <citation type="submission" date="2025-09" db="UniProtKB">
        <authorList>
            <consortium name="Ensembl"/>
        </authorList>
    </citation>
    <scope>IDENTIFICATION</scope>
</reference>
<organism evidence="12 13">
    <name type="scientific">Anolis carolinensis</name>
    <name type="common">Green anole</name>
    <name type="synonym">American chameleon</name>
    <dbReference type="NCBI Taxonomy" id="28377"/>
    <lineage>
        <taxon>Eukaryota</taxon>
        <taxon>Metazoa</taxon>
        <taxon>Chordata</taxon>
        <taxon>Craniata</taxon>
        <taxon>Vertebrata</taxon>
        <taxon>Euteleostomi</taxon>
        <taxon>Lepidosauria</taxon>
        <taxon>Squamata</taxon>
        <taxon>Bifurcata</taxon>
        <taxon>Unidentata</taxon>
        <taxon>Episquamata</taxon>
        <taxon>Toxicofera</taxon>
        <taxon>Iguania</taxon>
        <taxon>Dactyloidae</taxon>
        <taxon>Anolis</taxon>
    </lineage>
</organism>
<dbReference type="InterPro" id="IPR003877">
    <property type="entry name" value="SPRY_dom"/>
</dbReference>
<dbReference type="RefSeq" id="XP_008103865.1">
    <property type="nucleotide sequence ID" value="XM_008105658.3"/>
</dbReference>
<evidence type="ECO:0000256" key="7">
    <source>
        <dbReference type="PROSITE-ProRule" id="PRU00024"/>
    </source>
</evidence>
<evidence type="ECO:0000313" key="13">
    <source>
        <dbReference type="Proteomes" id="UP000001646"/>
    </source>
</evidence>
<dbReference type="GO" id="GO:0008270">
    <property type="term" value="F:zinc ion binding"/>
    <property type="evidence" value="ECO:0007669"/>
    <property type="project" value="UniProtKB-KW"/>
</dbReference>
<accession>G1KGG3</accession>
<dbReference type="PROSITE" id="PS50089">
    <property type="entry name" value="ZF_RING_2"/>
    <property type="match status" value="1"/>
</dbReference>
<dbReference type="KEGG" id="acs:100567846"/>
<dbReference type="InterPro" id="IPR013083">
    <property type="entry name" value="Znf_RING/FYVE/PHD"/>
</dbReference>
<dbReference type="PROSITE" id="PS50119">
    <property type="entry name" value="ZF_BBOX"/>
    <property type="match status" value="1"/>
</dbReference>
<dbReference type="GO" id="GO:0005737">
    <property type="term" value="C:cytoplasm"/>
    <property type="evidence" value="ECO:0000318"/>
    <property type="project" value="GO_Central"/>
</dbReference>
<dbReference type="SMART" id="SM00589">
    <property type="entry name" value="PRY"/>
    <property type="match status" value="1"/>
</dbReference>
<dbReference type="Pfam" id="PF15227">
    <property type="entry name" value="zf-C3HC4_4"/>
    <property type="match status" value="1"/>
</dbReference>
<dbReference type="Pfam" id="PF13765">
    <property type="entry name" value="PRY"/>
    <property type="match status" value="1"/>
</dbReference>
<reference evidence="12" key="2">
    <citation type="submission" date="2025-08" db="UniProtKB">
        <authorList>
            <consortium name="Ensembl"/>
        </authorList>
    </citation>
    <scope>IDENTIFICATION</scope>
</reference>
<evidence type="ECO:0000256" key="1">
    <source>
        <dbReference type="ARBA" id="ARBA00009651"/>
    </source>
</evidence>
<evidence type="ECO:0000256" key="5">
    <source>
        <dbReference type="ARBA" id="ARBA00022833"/>
    </source>
</evidence>
<dbReference type="InParanoid" id="G1KGG3"/>
<dbReference type="GO" id="GO:0061630">
    <property type="term" value="F:ubiquitin protein ligase activity"/>
    <property type="evidence" value="ECO:0000318"/>
    <property type="project" value="GO_Central"/>
</dbReference>
<keyword evidence="3" id="KW-0479">Metal-binding</keyword>
<dbReference type="PANTHER" id="PTHR24103">
    <property type="entry name" value="E3 UBIQUITIN-PROTEIN LIGASE TRIM"/>
    <property type="match status" value="1"/>
</dbReference>
<feature type="domain" description="RING-type" evidence="9">
    <location>
        <begin position="16"/>
        <end position="57"/>
    </location>
</feature>
<comment type="similarity">
    <text evidence="1">Belongs to the ohanin/vespryn family.</text>
</comment>
<dbReference type="GO" id="GO:0045087">
    <property type="term" value="P:innate immune response"/>
    <property type="evidence" value="ECO:0000318"/>
    <property type="project" value="GO_Central"/>
</dbReference>
<dbReference type="SUPFAM" id="SSF49899">
    <property type="entry name" value="Concanavalin A-like lectins/glucanases"/>
    <property type="match status" value="1"/>
</dbReference>
<dbReference type="InterPro" id="IPR003879">
    <property type="entry name" value="Butyrophylin_SPRY"/>
</dbReference>
<dbReference type="SUPFAM" id="SSF57845">
    <property type="entry name" value="B-box zinc-binding domain"/>
    <property type="match status" value="1"/>
</dbReference>